<accession>I7Z819</accession>
<evidence type="ECO:0000313" key="1">
    <source>
        <dbReference type="EMBL" id="EIT67787.1"/>
    </source>
</evidence>
<comment type="caution">
    <text evidence="1">The sequence shown here is derived from an EMBL/GenBank/DDBJ whole genome shotgun (WGS) entry which is preliminary data.</text>
</comment>
<dbReference type="AlphaFoldDB" id="I7Z819"/>
<dbReference type="RefSeq" id="WP_007187157.1">
    <property type="nucleotide sequence ID" value="NZ_AKGD01000004.1"/>
</dbReference>
<reference evidence="1 2" key="1">
    <citation type="journal article" date="2012" name="J. Bacteriol.">
        <title>Genome Sequence of n-Alkane-Degrading Hydrocarboniphaga effusa Strain AP103T (ATCC BAA-332T).</title>
        <authorList>
            <person name="Chang H.K."/>
            <person name="Zylstra G.J."/>
            <person name="Chae J.C."/>
        </authorList>
    </citation>
    <scope>NUCLEOTIDE SEQUENCE [LARGE SCALE GENOMIC DNA]</scope>
    <source>
        <strain evidence="1 2">AP103</strain>
    </source>
</reference>
<name>I7Z819_9GAMM</name>
<dbReference type="STRING" id="1172194.WQQ_42220"/>
<keyword evidence="2" id="KW-1185">Reference proteome</keyword>
<sequence>MSKDCFGCRSLLSLTHSDRVPVYLEPLVLPAGFRGRDRVAGRPYCCLACGSYWVDAPPTAAMLPRFRPLSKVVATSRPAHTSAPSMLEVLAPGAQVESQRVSAS</sequence>
<gene>
    <name evidence="1" type="ORF">WQQ_42220</name>
</gene>
<dbReference type="Proteomes" id="UP000003704">
    <property type="component" value="Unassembled WGS sequence"/>
</dbReference>
<proteinExistence type="predicted"/>
<evidence type="ECO:0000313" key="2">
    <source>
        <dbReference type="Proteomes" id="UP000003704"/>
    </source>
</evidence>
<dbReference type="EMBL" id="AKGD01000004">
    <property type="protein sequence ID" value="EIT67787.1"/>
    <property type="molecule type" value="Genomic_DNA"/>
</dbReference>
<organism evidence="1 2">
    <name type="scientific">Hydrocarboniphaga effusa AP103</name>
    <dbReference type="NCBI Taxonomy" id="1172194"/>
    <lineage>
        <taxon>Bacteria</taxon>
        <taxon>Pseudomonadati</taxon>
        <taxon>Pseudomonadota</taxon>
        <taxon>Gammaproteobacteria</taxon>
        <taxon>Nevskiales</taxon>
        <taxon>Nevskiaceae</taxon>
        <taxon>Hydrocarboniphaga</taxon>
    </lineage>
</organism>
<protein>
    <submittedName>
        <fullName evidence="1">Uncharacterized protein</fullName>
    </submittedName>
</protein>